<organism evidence="3 4">
    <name type="scientific">Guptibacillus hwajinpoensis</name>
    <dbReference type="NCBI Taxonomy" id="208199"/>
    <lineage>
        <taxon>Bacteria</taxon>
        <taxon>Bacillati</taxon>
        <taxon>Bacillota</taxon>
        <taxon>Bacilli</taxon>
        <taxon>Bacillales</taxon>
        <taxon>Guptibacillaceae</taxon>
        <taxon>Guptibacillus</taxon>
    </lineage>
</organism>
<evidence type="ECO:0000256" key="1">
    <source>
        <dbReference type="SAM" id="Phobius"/>
    </source>
</evidence>
<feature type="signal peptide" evidence="2">
    <location>
        <begin position="1"/>
        <end position="27"/>
    </location>
</feature>
<evidence type="ECO:0000313" key="3">
    <source>
        <dbReference type="EMBL" id="KMM35862.1"/>
    </source>
</evidence>
<keyword evidence="1" id="KW-0472">Membrane</keyword>
<feature type="chain" id="PRO_5039690853" evidence="2">
    <location>
        <begin position="28"/>
        <end position="449"/>
    </location>
</feature>
<accession>A0A0J6FNB5</accession>
<feature type="transmembrane region" description="Helical" evidence="1">
    <location>
        <begin position="423"/>
        <end position="442"/>
    </location>
</feature>
<evidence type="ECO:0000313" key="4">
    <source>
        <dbReference type="Proteomes" id="UP000035996"/>
    </source>
</evidence>
<dbReference type="OrthoDB" id="2657432at2"/>
<dbReference type="Proteomes" id="UP000035996">
    <property type="component" value="Unassembled WGS sequence"/>
</dbReference>
<dbReference type="PATRIC" id="fig|157733.3.peg.1936"/>
<evidence type="ECO:0000256" key="2">
    <source>
        <dbReference type="SAM" id="SignalP"/>
    </source>
</evidence>
<keyword evidence="2" id="KW-0732">Signal</keyword>
<keyword evidence="1" id="KW-1133">Transmembrane helix</keyword>
<dbReference type="EMBL" id="LELK01000015">
    <property type="protein sequence ID" value="KMM35862.1"/>
    <property type="molecule type" value="Genomic_DNA"/>
</dbReference>
<dbReference type="STRING" id="157733.AB986_20640"/>
<protein>
    <submittedName>
        <fullName evidence="3">Copper amine oxidase</fullName>
    </submittedName>
</protein>
<dbReference type="AlphaFoldDB" id="A0A0J6FNB5"/>
<name>A0A0J6FNB5_9BACL</name>
<gene>
    <name evidence="3" type="ORF">AB986_20640</name>
</gene>
<keyword evidence="4" id="KW-1185">Reference proteome</keyword>
<reference evidence="3" key="1">
    <citation type="submission" date="2015-06" db="EMBL/GenBank/DDBJ databases">
        <authorList>
            <person name="Liu B."/>
            <person name="Wang J."/>
            <person name="Zhu Y."/>
            <person name="Liu G."/>
            <person name="Chen Q."/>
            <person name="Zheng C."/>
            <person name="Che J."/>
            <person name="Ge C."/>
            <person name="Shi H."/>
            <person name="Pan Z."/>
            <person name="Liu X."/>
        </authorList>
    </citation>
    <scope>NUCLEOTIDE SEQUENCE [LARGE SCALE GENOMIC DNA]</scope>
    <source>
        <strain evidence="3">DSM 16346</strain>
    </source>
</reference>
<dbReference type="RefSeq" id="WP_048313544.1">
    <property type="nucleotide sequence ID" value="NZ_CP119526.1"/>
</dbReference>
<keyword evidence="1" id="KW-0812">Transmembrane</keyword>
<comment type="caution">
    <text evidence="3">The sequence shown here is derived from an EMBL/GenBank/DDBJ whole genome shotgun (WGS) entry which is preliminary data.</text>
</comment>
<proteinExistence type="predicted"/>
<sequence length="449" mass="49025">MKLKKVFKKLMVPALGLTLLFPSVAGAADAEPTVNTPAADLRATLDQLLSEHFVLAVTSMTKSYDGAEDAEEVTEALDQNAADMTPAIASVYGEEAAQQFEDIFRGHNDYSSDFVQAAKEDNDELRKEAEMEVEEFVDEFSTFLDTATEGNLPKEAAEEALELHEDQVLTTFDEYTEGNYEQAYTTFRAGHKHMFAISKALSNAIVMQMPDKFENTKVDTPAAELRSTLNSLASEHFALSSLGLEKGYDQSEDYDFVNWAEDRNTADFKAAIGSIYGDEAASQFEKIWQEDHIAAQADLVVASLSKDEESMNMAKEQLLETFPKNFGAFLGTATEENLPTDAATEALMTHEKQVVGSFESYMSGDYKASTDQFREGYAFMFGVGESLGGAIVKQMPDKFSGESMPGGMPKTGMGGASEQSSDLTALWITIGSLAVAGSAFAIRRKVVNQ</sequence>